<accession>A0A1T8VLD4</accession>
<proteinExistence type="predicted"/>
<protein>
    <submittedName>
        <fullName evidence="1">Uncharacterized protein</fullName>
    </submittedName>
</protein>
<dbReference type="AlphaFoldDB" id="A0A1T8VLD4"/>
<organism evidence="1 2">
    <name type="scientific">Mycobacteroides abscessus subsp. massiliense</name>
    <dbReference type="NCBI Taxonomy" id="1962118"/>
    <lineage>
        <taxon>Bacteria</taxon>
        <taxon>Bacillati</taxon>
        <taxon>Actinomycetota</taxon>
        <taxon>Actinomycetes</taxon>
        <taxon>Mycobacteriales</taxon>
        <taxon>Mycobacteriaceae</taxon>
        <taxon>Mycobacteroides</taxon>
        <taxon>Mycobacteroides abscessus</taxon>
    </lineage>
</organism>
<name>A0A1T8VLD4_9MYCO</name>
<reference evidence="1 2" key="1">
    <citation type="submission" date="2016-11" db="EMBL/GenBank/DDBJ databases">
        <authorList>
            <consortium name="Pathogen Informatics"/>
        </authorList>
    </citation>
    <scope>NUCLEOTIDE SEQUENCE [LARGE SCALE GENOMIC DNA]</scope>
    <source>
        <strain evidence="1 2">911</strain>
    </source>
</reference>
<dbReference type="Proteomes" id="UP000190074">
    <property type="component" value="Unassembled WGS sequence"/>
</dbReference>
<evidence type="ECO:0000313" key="1">
    <source>
        <dbReference type="EMBL" id="SKN05874.1"/>
    </source>
</evidence>
<dbReference type="EMBL" id="FVGW01000033">
    <property type="protein sequence ID" value="SKN05874.1"/>
    <property type="molecule type" value="Genomic_DNA"/>
</dbReference>
<gene>
    <name evidence="1" type="ORF">SAMEA2259716_05838</name>
</gene>
<evidence type="ECO:0000313" key="2">
    <source>
        <dbReference type="Proteomes" id="UP000190074"/>
    </source>
</evidence>
<sequence length="100" mass="11239">MARIDHNQVVLTFGLEFHQCASEVFCHIRWVFGSRRDRCRDHSDPRAAHDEVKVRANVFDDRQFAAVLEGCGQAVAFVPLLVGNAQVVLGEVSLLISVYQ</sequence>